<keyword evidence="4 5" id="KW-0472">Membrane</keyword>
<proteinExistence type="inferred from homology"/>
<evidence type="ECO:0000256" key="6">
    <source>
        <dbReference type="SAM" id="MobiDB-lite"/>
    </source>
</evidence>
<dbReference type="OrthoDB" id="9763654at2"/>
<organism evidence="7 8">
    <name type="scientific">Actinocorallia herbida</name>
    <dbReference type="NCBI Taxonomy" id="58109"/>
    <lineage>
        <taxon>Bacteria</taxon>
        <taxon>Bacillati</taxon>
        <taxon>Actinomycetota</taxon>
        <taxon>Actinomycetes</taxon>
        <taxon>Streptosporangiales</taxon>
        <taxon>Thermomonosporaceae</taxon>
        <taxon>Actinocorallia</taxon>
    </lineage>
</organism>
<gene>
    <name evidence="7" type="ORF">EDD29_0639</name>
</gene>
<feature type="transmembrane region" description="Helical" evidence="5">
    <location>
        <begin position="67"/>
        <end position="89"/>
    </location>
</feature>
<dbReference type="HAMAP" id="MF_01600">
    <property type="entry name" value="UPF0182"/>
    <property type="match status" value="1"/>
</dbReference>
<dbReference type="AlphaFoldDB" id="A0A3N1CP98"/>
<protein>
    <recommendedName>
        <fullName evidence="5">UPF0182 protein EDD29_0639</fullName>
    </recommendedName>
</protein>
<reference evidence="7 8" key="1">
    <citation type="submission" date="2018-11" db="EMBL/GenBank/DDBJ databases">
        <title>Sequencing the genomes of 1000 actinobacteria strains.</title>
        <authorList>
            <person name="Klenk H.-P."/>
        </authorList>
    </citation>
    <scope>NUCLEOTIDE SEQUENCE [LARGE SCALE GENOMIC DNA]</scope>
    <source>
        <strain evidence="7 8">DSM 44254</strain>
    </source>
</reference>
<feature type="region of interest" description="Disordered" evidence="6">
    <location>
        <begin position="954"/>
        <end position="973"/>
    </location>
</feature>
<keyword evidence="1 5" id="KW-1003">Cell membrane</keyword>
<evidence type="ECO:0000313" key="7">
    <source>
        <dbReference type="EMBL" id="ROO83147.1"/>
    </source>
</evidence>
<evidence type="ECO:0000256" key="3">
    <source>
        <dbReference type="ARBA" id="ARBA00022989"/>
    </source>
</evidence>
<evidence type="ECO:0000256" key="5">
    <source>
        <dbReference type="HAMAP-Rule" id="MF_01600"/>
    </source>
</evidence>
<feature type="transmembrane region" description="Helical" evidence="5">
    <location>
        <begin position="257"/>
        <end position="278"/>
    </location>
</feature>
<comment type="similarity">
    <text evidence="5">Belongs to the UPF0182 family.</text>
</comment>
<dbReference type="GO" id="GO:0005576">
    <property type="term" value="C:extracellular region"/>
    <property type="evidence" value="ECO:0007669"/>
    <property type="project" value="TreeGrafter"/>
</dbReference>
<keyword evidence="2 5" id="KW-0812">Transmembrane</keyword>
<evidence type="ECO:0000256" key="4">
    <source>
        <dbReference type="ARBA" id="ARBA00023136"/>
    </source>
</evidence>
<comment type="caution">
    <text evidence="7">The sequence shown here is derived from an EMBL/GenBank/DDBJ whole genome shotgun (WGS) entry which is preliminary data.</text>
</comment>
<keyword evidence="3 5" id="KW-1133">Transmembrane helix</keyword>
<dbReference type="Pfam" id="PF03699">
    <property type="entry name" value="UPF0182"/>
    <property type="match status" value="1"/>
</dbReference>
<feature type="transmembrane region" description="Helical" evidence="5">
    <location>
        <begin position="118"/>
        <end position="145"/>
    </location>
</feature>
<evidence type="ECO:0000256" key="1">
    <source>
        <dbReference type="ARBA" id="ARBA00022475"/>
    </source>
</evidence>
<feature type="transmembrane region" description="Helical" evidence="5">
    <location>
        <begin position="20"/>
        <end position="47"/>
    </location>
</feature>
<feature type="transmembrane region" description="Helical" evidence="5">
    <location>
        <begin position="217"/>
        <end position="234"/>
    </location>
</feature>
<evidence type="ECO:0000256" key="2">
    <source>
        <dbReference type="ARBA" id="ARBA00022692"/>
    </source>
</evidence>
<keyword evidence="8" id="KW-1185">Reference proteome</keyword>
<dbReference type="EMBL" id="RJKE01000001">
    <property type="protein sequence ID" value="ROO83147.1"/>
    <property type="molecule type" value="Genomic_DNA"/>
</dbReference>
<dbReference type="Proteomes" id="UP000272400">
    <property type="component" value="Unassembled WGS sequence"/>
</dbReference>
<evidence type="ECO:0000313" key="8">
    <source>
        <dbReference type="Proteomes" id="UP000272400"/>
    </source>
</evidence>
<dbReference type="PANTHER" id="PTHR39344">
    <property type="entry name" value="UPF0182 PROTEIN SLL1060"/>
    <property type="match status" value="1"/>
</dbReference>
<dbReference type="InterPro" id="IPR005372">
    <property type="entry name" value="UPF0182"/>
</dbReference>
<dbReference type="PANTHER" id="PTHR39344:SF1">
    <property type="entry name" value="UPF0182 PROTEIN SLL1060"/>
    <property type="match status" value="1"/>
</dbReference>
<sequence>MSFRTPRPGGRRVPEGRPRLLAPVLITLAVLVALFFIITGFWTDLLWYRSLGDGFSGVFTTQLRTRALLFVLGGLLMAAAVGLNMVIAYRLRPAYRPVSVEQQGLERYRAAVDPHRKAVFFALLGAIGLFTGLSSAGQVGTWLAFMNRTSFGEKDAQFGMDVSFFVFTYPFLRLIMGFLFVLVVLSIIAAVAVHYLYGGLRLQGPGDKASPSARAHLSVLVGLFVLLKAIAYWLDRWGLAYSERGKVTGLGYTDVNAVLPAKTILAAIALICAILFFVNIWRRGMMLPGVGFGLLVLSAILIGGVYPLIIQQFQVKPNELAKERVYIERNIEATREAFGVGGVEEQNYAPTKQPDAEEAEKYSETIPNVRLLDPTLLSPTFRQNQQLQGYYTFSDPLDIDRYPDADGKMQDTLVAVRELTGPPGTQSGWVNEHLTYTHGYGFVAAPGNTVDPQSKGPVYTASDMPQSCEMKTKENECQFSIEKPQVYFGEQSPDYSIVGVQDELDFPNGPRTTYDGTGGVRMDSFFNRVSYALKFRDRNILLSGDITEQSRILYDRNPRERVQKAAPWLTVDGNAYPVVADGRIVWVVDGYTTSNGYPYSERINLQDTTRDSNSNRQAVGRQPGSEINYIRNSVKATVDAYDGTVTLYAWDESDPVLKTWQKAFPGTVKTKAELEKTLGGEVFSHVRYPEDLFKVQRSVLRSYHVTDPSAFYDGQDSWEIPVDPTEASVTEPPFYLTLQMPSREEEKEPEQPGFSLTSTYVSRNGTNLTGFLAANSDPGSPNFGELRLLQVPREVSILGPGQMQNTFKGNDKVAPVLNRPAGSTTQVVYGNLLTLPFGGGFMYVQPVYQQSASGAQYPVLGWVLVSFGDQIGFATTFEDALKQVLQPGTEVPTTGQTPEQPETAPGTSPSVQQAINAVKQAFQESQDALKSGDLKKYAEAQDKLSQAINNLVEVQNKADDTAPTSTPSPSPTN</sequence>
<feature type="transmembrane region" description="Helical" evidence="5">
    <location>
        <begin position="290"/>
        <end position="309"/>
    </location>
</feature>
<name>A0A3N1CP98_9ACTN</name>
<comment type="subcellular location">
    <subcellularLocation>
        <location evidence="5">Cell membrane</location>
        <topology evidence="5">Multi-pass membrane protein</topology>
    </subcellularLocation>
</comment>
<feature type="region of interest" description="Disordered" evidence="6">
    <location>
        <begin position="889"/>
        <end position="909"/>
    </location>
</feature>
<feature type="transmembrane region" description="Helical" evidence="5">
    <location>
        <begin position="171"/>
        <end position="197"/>
    </location>
</feature>
<dbReference type="GO" id="GO:0005886">
    <property type="term" value="C:plasma membrane"/>
    <property type="evidence" value="ECO:0007669"/>
    <property type="project" value="UniProtKB-SubCell"/>
</dbReference>
<feature type="compositionally biased region" description="Low complexity" evidence="6">
    <location>
        <begin position="889"/>
        <end position="905"/>
    </location>
</feature>
<accession>A0A3N1CP98</accession>